<comment type="caution">
    <text evidence="4">The sequence shown here is derived from an EMBL/GenBank/DDBJ whole genome shotgun (WGS) entry which is preliminary data.</text>
</comment>
<dbReference type="Gene3D" id="2.60.40.1610">
    <property type="entry name" value="Domain of unknown function DUF1254"/>
    <property type="match status" value="1"/>
</dbReference>
<dbReference type="OMA" id="PRVFMDD"/>
<dbReference type="InterPro" id="IPR037049">
    <property type="entry name" value="DUF1214_C_sf"/>
</dbReference>
<keyword evidence="1" id="KW-0732">Signal</keyword>
<keyword evidence="5" id="KW-1185">Reference proteome</keyword>
<dbReference type="EMBL" id="MCFI01000017">
    <property type="protein sequence ID" value="ORY78534.1"/>
    <property type="molecule type" value="Genomic_DNA"/>
</dbReference>
<dbReference type="InterPro" id="IPR010621">
    <property type="entry name" value="DUF1214"/>
</dbReference>
<evidence type="ECO:0000256" key="1">
    <source>
        <dbReference type="SAM" id="SignalP"/>
    </source>
</evidence>
<feature type="chain" id="PRO_5013208926" description="DUF1254 domain-containing protein" evidence="1">
    <location>
        <begin position="17"/>
        <end position="445"/>
    </location>
</feature>
<dbReference type="Pfam" id="PF06863">
    <property type="entry name" value="DUF1254"/>
    <property type="match status" value="1"/>
</dbReference>
<dbReference type="InterPro" id="IPR037050">
    <property type="entry name" value="DUF1254_sf"/>
</dbReference>
<protein>
    <recommendedName>
        <fullName evidence="6">DUF1254 domain-containing protein</fullName>
    </recommendedName>
</protein>
<reference evidence="4 5" key="1">
    <citation type="submission" date="2016-07" db="EMBL/GenBank/DDBJ databases">
        <title>Pervasive Adenine N6-methylation of Active Genes in Fungi.</title>
        <authorList>
            <consortium name="DOE Joint Genome Institute"/>
            <person name="Mondo S.J."/>
            <person name="Dannebaum R.O."/>
            <person name="Kuo R.C."/>
            <person name="Labutti K."/>
            <person name="Haridas S."/>
            <person name="Kuo A."/>
            <person name="Salamov A."/>
            <person name="Ahrendt S.R."/>
            <person name="Lipzen A."/>
            <person name="Sullivan W."/>
            <person name="Andreopoulos W.B."/>
            <person name="Clum A."/>
            <person name="Lindquist E."/>
            <person name="Daum C."/>
            <person name="Ramamoorthy G.K."/>
            <person name="Gryganskyi A."/>
            <person name="Culley D."/>
            <person name="Magnuson J.K."/>
            <person name="James T.Y."/>
            <person name="O'Malley M.A."/>
            <person name="Stajich J.E."/>
            <person name="Spatafora J.W."/>
            <person name="Visel A."/>
            <person name="Grigoriev I.V."/>
        </authorList>
    </citation>
    <scope>NUCLEOTIDE SEQUENCE [LARGE SCALE GENOMIC DNA]</scope>
    <source>
        <strain evidence="4 5">12-1054</strain>
    </source>
</reference>
<evidence type="ECO:0000313" key="4">
    <source>
        <dbReference type="EMBL" id="ORY78534.1"/>
    </source>
</evidence>
<dbReference type="SUPFAM" id="SSF160935">
    <property type="entry name" value="VPA0735-like"/>
    <property type="match status" value="1"/>
</dbReference>
<organism evidence="4 5">
    <name type="scientific">Protomyces lactucae-debilis</name>
    <dbReference type="NCBI Taxonomy" id="2754530"/>
    <lineage>
        <taxon>Eukaryota</taxon>
        <taxon>Fungi</taxon>
        <taxon>Dikarya</taxon>
        <taxon>Ascomycota</taxon>
        <taxon>Taphrinomycotina</taxon>
        <taxon>Taphrinomycetes</taxon>
        <taxon>Taphrinales</taxon>
        <taxon>Protomycetaceae</taxon>
        <taxon>Protomyces</taxon>
    </lineage>
</organism>
<evidence type="ECO:0000313" key="5">
    <source>
        <dbReference type="Proteomes" id="UP000193685"/>
    </source>
</evidence>
<sequence>MHTVASFVLLFSLAAAQTCPSNATAANATQAAANAWIYGNPPLQFYQTRTAALQPGTNQTINKFSHARRLATAAERSIVKPNADTTYSSAWLDLSAGPVTFYLPNVTDRYFVAAMYDAYSNNFHNPGNLLGSPSGNYTLYGPRYASCANASSPFDIVSPTDDMWILGRIYVLNTTGTADYDIVNRIQDQLQVVKAPTLPSQPILQPSFSSGTPQVLQSYYLLNEAIKNNPVDPAAYRANFTSVGLSPDRPFVPLLTTQQLNASQAAANGTIAGAPLLGGFLKGLSNSWLLPAQKKFANFGTDYITRAYIANTGFGALVPEQAIYPTRLGALTSTNTSRHVIFFPDGEPPSRALGFWSLTAYDSDNYFVKNAIDRYSLGSRDNLRQLASGGNGSFSIVASVNPPAEGIMNWLPVPLGPWIVTLRVYGATSAIADGQYTMPSITLSS</sequence>
<dbReference type="RefSeq" id="XP_040723415.1">
    <property type="nucleotide sequence ID" value="XM_040872079.1"/>
</dbReference>
<evidence type="ECO:0008006" key="6">
    <source>
        <dbReference type="Google" id="ProtNLM"/>
    </source>
</evidence>
<dbReference type="AlphaFoldDB" id="A0A1Y2F4X4"/>
<evidence type="ECO:0000259" key="2">
    <source>
        <dbReference type="Pfam" id="PF06742"/>
    </source>
</evidence>
<feature type="domain" description="DUF1254" evidence="3">
    <location>
        <begin position="61"/>
        <end position="192"/>
    </location>
</feature>
<gene>
    <name evidence="4" type="ORF">BCR37DRAFT_405350</name>
</gene>
<feature type="signal peptide" evidence="1">
    <location>
        <begin position="1"/>
        <end position="16"/>
    </location>
</feature>
<dbReference type="InterPro" id="IPR010679">
    <property type="entry name" value="DUF1254"/>
</dbReference>
<accession>A0A1Y2F4X4</accession>
<name>A0A1Y2F4X4_PROLT</name>
<dbReference type="PANTHER" id="PTHR36509">
    <property type="entry name" value="BLL3101 PROTEIN"/>
    <property type="match status" value="1"/>
</dbReference>
<dbReference type="OrthoDB" id="2018906at2759"/>
<dbReference type="Pfam" id="PF06742">
    <property type="entry name" value="DUF1214"/>
    <property type="match status" value="1"/>
</dbReference>
<dbReference type="Gene3D" id="2.60.120.600">
    <property type="entry name" value="Domain of unknown function DUF1214, C-terminal domain"/>
    <property type="match status" value="1"/>
</dbReference>
<evidence type="ECO:0000259" key="3">
    <source>
        <dbReference type="Pfam" id="PF06863"/>
    </source>
</evidence>
<feature type="domain" description="DUF1214" evidence="2">
    <location>
        <begin position="336"/>
        <end position="428"/>
    </location>
</feature>
<dbReference type="PANTHER" id="PTHR36509:SF2">
    <property type="entry name" value="BLL3101 PROTEIN"/>
    <property type="match status" value="1"/>
</dbReference>
<proteinExistence type="predicted"/>
<dbReference type="GeneID" id="63788678"/>
<dbReference type="Proteomes" id="UP000193685">
    <property type="component" value="Unassembled WGS sequence"/>
</dbReference>